<dbReference type="Proteomes" id="UP000673975">
    <property type="component" value="Unassembled WGS sequence"/>
</dbReference>
<keyword evidence="2" id="KW-1185">Reference proteome</keyword>
<dbReference type="RefSeq" id="WP_210512303.1">
    <property type="nucleotide sequence ID" value="NZ_JAFIDN010000007.1"/>
</dbReference>
<evidence type="ECO:0000313" key="2">
    <source>
        <dbReference type="Proteomes" id="UP000673975"/>
    </source>
</evidence>
<organism evidence="1 2">
    <name type="scientific">Natronogracilivirga saccharolytica</name>
    <dbReference type="NCBI Taxonomy" id="2812953"/>
    <lineage>
        <taxon>Bacteria</taxon>
        <taxon>Pseudomonadati</taxon>
        <taxon>Balneolota</taxon>
        <taxon>Balneolia</taxon>
        <taxon>Balneolales</taxon>
        <taxon>Cyclonatronaceae</taxon>
        <taxon>Natronogracilivirga</taxon>
    </lineage>
</organism>
<name>A0A8J7RJT9_9BACT</name>
<protein>
    <submittedName>
        <fullName evidence="1">Uncharacterized protein</fullName>
    </submittedName>
</protein>
<proteinExistence type="predicted"/>
<comment type="caution">
    <text evidence="1">The sequence shown here is derived from an EMBL/GenBank/DDBJ whole genome shotgun (WGS) entry which is preliminary data.</text>
</comment>
<gene>
    <name evidence="1" type="ORF">NATSA_10255</name>
</gene>
<accession>A0A8J7RJT9</accession>
<reference evidence="1" key="1">
    <citation type="submission" date="2021-02" db="EMBL/GenBank/DDBJ databases">
        <title>Natronogracilivirga saccharolytica gen. nov. sp. nov. a new anaerobic, haloalkiliphilic carbohydrate-fermenting bacterium from soda lake and proposing of Cyclonatronumiaceae fam. nov. in the phylum Balneolaeota.</title>
        <authorList>
            <person name="Zhilina T.N."/>
            <person name="Sorokin D.Y."/>
            <person name="Zavarzina D.G."/>
            <person name="Toshchakov S.V."/>
            <person name="Kublanov I.V."/>
        </authorList>
    </citation>
    <scope>NUCLEOTIDE SEQUENCE</scope>
    <source>
        <strain evidence="1">Z-1702</strain>
    </source>
</reference>
<sequence length="556" mass="61607">MLLLPYLSLAQGTIGDTDVESFRMSGSISSVAHGYTTTLDANRRAPWGNVTTANLNFSAYGFRSGLNVLYNTDQSQFRQNINSVQFDAAWQWLQVSAGDVSPAISNYGLRGVTMRGGHIRMNPGRFLFEAAGGRSQRKVMLSNDRAFREPAFERWTAAGKIGVGRQNRSYFHLSSHYSRDERHSLGNAGLITPSENLTVTPDMRISMFGGRFNVQGEITGSVFTRDLNSKKVPVDEVLPEFFAKLYKPTTSTRVTYAGRTQAELSLTRFSVTAGYERIQPGFQSLGLSRIRDDQQRINVSPSMRFFHGRLNVSANVIQGRDNLLGNRLQTQSSRTLGTNIQAALTQRLMVITSYSWYQNDISTDDNVQTRDGLIDQLQNSHTLMLQPSLNIISGDYSHSVSVTGTYMTLKNELSRADLQDMSAETITAAVSYSIVLPTGLTLNSTGNYMVNDSGRFTSNTYGITVGGSYAVFQRSLNINLNTGANISTSEVKPVTADRAANKNSMLQLNANLNASYRVTARDSFNFLIRTRNNQAIEGDAGDYTELESSLRYQRTF</sequence>
<dbReference type="AlphaFoldDB" id="A0A8J7RJT9"/>
<evidence type="ECO:0000313" key="1">
    <source>
        <dbReference type="EMBL" id="MBP3193045.1"/>
    </source>
</evidence>
<dbReference type="EMBL" id="JAFIDN010000007">
    <property type="protein sequence ID" value="MBP3193045.1"/>
    <property type="molecule type" value="Genomic_DNA"/>
</dbReference>